<evidence type="ECO:0008006" key="4">
    <source>
        <dbReference type="Google" id="ProtNLM"/>
    </source>
</evidence>
<dbReference type="Proteomes" id="UP000235406">
    <property type="component" value="Unassembled WGS sequence"/>
</dbReference>
<feature type="transmembrane region" description="Helical" evidence="1">
    <location>
        <begin position="37"/>
        <end position="60"/>
    </location>
</feature>
<dbReference type="AlphaFoldDB" id="A0A2N7KCQ9"/>
<accession>A0A2N7KCQ9</accession>
<keyword evidence="1" id="KW-1133">Transmembrane helix</keyword>
<keyword evidence="1" id="KW-0472">Membrane</keyword>
<dbReference type="EMBL" id="MCZK01000077">
    <property type="protein sequence ID" value="PMM73312.1"/>
    <property type="molecule type" value="Genomic_DNA"/>
</dbReference>
<feature type="transmembrane region" description="Helical" evidence="1">
    <location>
        <begin position="124"/>
        <end position="146"/>
    </location>
</feature>
<organism evidence="2 3">
    <name type="scientific">Vibrio lentus</name>
    <dbReference type="NCBI Taxonomy" id="136468"/>
    <lineage>
        <taxon>Bacteria</taxon>
        <taxon>Pseudomonadati</taxon>
        <taxon>Pseudomonadota</taxon>
        <taxon>Gammaproteobacteria</taxon>
        <taxon>Vibrionales</taxon>
        <taxon>Vibrionaceae</taxon>
        <taxon>Vibrio</taxon>
    </lineage>
</organism>
<proteinExistence type="predicted"/>
<evidence type="ECO:0000313" key="2">
    <source>
        <dbReference type="EMBL" id="PMM73312.1"/>
    </source>
</evidence>
<evidence type="ECO:0000256" key="1">
    <source>
        <dbReference type="SAM" id="Phobius"/>
    </source>
</evidence>
<reference evidence="3" key="1">
    <citation type="submission" date="2016-07" db="EMBL/GenBank/DDBJ databases">
        <title>Nontailed viruses are major unrecognized killers of bacteria in the ocean.</title>
        <authorList>
            <person name="Kauffman K."/>
            <person name="Hussain F."/>
            <person name="Yang J."/>
            <person name="Arevalo P."/>
            <person name="Brown J."/>
            <person name="Cutler M."/>
            <person name="Kelly L."/>
            <person name="Polz M.F."/>
        </authorList>
    </citation>
    <scope>NUCLEOTIDE SEQUENCE [LARGE SCALE GENOMIC DNA]</scope>
    <source>
        <strain evidence="3">10N.261.46.F8</strain>
    </source>
</reference>
<sequence>MKYIGYTLFLLVFILVSYVDTVKNFFVAALDLAPEITYLIAFFYCYITVMAIVLGMFPNLVKSRTSVLQSHLAMACSVMVSLGLVGTFLGLVDMISGIGAALTLDATDFAKRMENLLSAISSSLGAMSFAFMTSILGVGISAYSMVAGNFVITSFSEGNKNEENENINVYGSGFDKEISHRLDFLEEKISNLTLYSIESDVTPLIMFDALTKQNDKFINDIVAITDKKLKSAERVEAAFYKQEESRNLLIEEMKINNAHLVSLSRSLDDFIQAHNKSSFVLEAGMKKNYDSLESIKESTNAAVSNLTDFKLRMKKILS</sequence>
<protein>
    <recommendedName>
        <fullName evidence="4">MotA/TolQ/ExbB proton channel domain-containing protein</fullName>
    </recommendedName>
</protein>
<evidence type="ECO:0000313" key="3">
    <source>
        <dbReference type="Proteomes" id="UP000235406"/>
    </source>
</evidence>
<keyword evidence="1" id="KW-0812">Transmembrane</keyword>
<gene>
    <name evidence="2" type="ORF">BCT49_24850</name>
</gene>
<name>A0A2N7KCQ9_9VIBR</name>
<comment type="caution">
    <text evidence="2">The sequence shown here is derived from an EMBL/GenBank/DDBJ whole genome shotgun (WGS) entry which is preliminary data.</text>
</comment>
<feature type="transmembrane region" description="Helical" evidence="1">
    <location>
        <begin position="72"/>
        <end position="104"/>
    </location>
</feature>